<organism evidence="1">
    <name type="scientific">marine metagenome</name>
    <dbReference type="NCBI Taxonomy" id="408172"/>
    <lineage>
        <taxon>unclassified sequences</taxon>
        <taxon>metagenomes</taxon>
        <taxon>ecological metagenomes</taxon>
    </lineage>
</organism>
<protein>
    <submittedName>
        <fullName evidence="1">Uncharacterized protein</fullName>
    </submittedName>
</protein>
<gene>
    <name evidence="1" type="ORF">METZ01_LOCUS33065</name>
</gene>
<dbReference type="EMBL" id="UINC01001418">
    <property type="protein sequence ID" value="SUZ80211.1"/>
    <property type="molecule type" value="Genomic_DNA"/>
</dbReference>
<sequence length="589" mass="67490">MQLVGIGFASSNWDTLVKQLQKQVSHQLNGKLFVDSVSVAEPEISSKELEYASAELNKLKADWVLFSPGAFENPQVCLKLLEELKIVSEKNVSYVLVLDDLSHDLSALLKLQPVLELVNNMQFRLSAPEMLLTHHIRSFPRIRLDNDFQTMDYTNHSGILVRQSAKEVPLNTLIPLNSIQKFETENGELAPEIWLQNFLQKRDKTALPERVVGILREAKGCYLFPGIPFNSIQRLNFDNIKVEHLIRLDECTLKNPPFKRFIEDMNGEHKRWQKANQQNKKTKSVAIHGSGKYLIVNALLEKLFREIGRTNVKLQTNTDPVQLPRKDAVYWLKLDESPEKSIKLCLIDWCADLHHILAPLDNFVELNDLQMTNNSAPLPIQKAEFEKKRNNLLAEEKSLGTTIHQAESSQMLYKQERDVLQKINTFSKMLIEALSKSITWEAAAENAAEVKTSRALLLCEEETLAAELNLKLSKVQRKLWINPFKFQQPEDLTQFNTKMILSYLKPENLIVTATARAHLENLCRQAIEQGEKAETVINEQNKIIEHGITDAALLMKNKKNLALSWLYVSLKQLLYRDRNLFQTLPEKAA</sequence>
<proteinExistence type="predicted"/>
<evidence type="ECO:0000313" key="1">
    <source>
        <dbReference type="EMBL" id="SUZ80211.1"/>
    </source>
</evidence>
<name>A0A381QLK3_9ZZZZ</name>
<reference evidence="1" key="1">
    <citation type="submission" date="2018-05" db="EMBL/GenBank/DDBJ databases">
        <authorList>
            <person name="Lanie J.A."/>
            <person name="Ng W.-L."/>
            <person name="Kazmierczak K.M."/>
            <person name="Andrzejewski T.M."/>
            <person name="Davidsen T.M."/>
            <person name="Wayne K.J."/>
            <person name="Tettelin H."/>
            <person name="Glass J.I."/>
            <person name="Rusch D."/>
            <person name="Podicherti R."/>
            <person name="Tsui H.-C.T."/>
            <person name="Winkler M.E."/>
        </authorList>
    </citation>
    <scope>NUCLEOTIDE SEQUENCE</scope>
</reference>
<dbReference type="AlphaFoldDB" id="A0A381QLK3"/>
<accession>A0A381QLK3</accession>